<accession>A0ABS9G4P1</accession>
<proteinExistence type="predicted"/>
<protein>
    <submittedName>
        <fullName evidence="1">Uncharacterized protein</fullName>
    </submittedName>
</protein>
<sequence length="111" mass="12259">MSTVKRKVEAKKKTPQILSDSYIDEVCDNAVVVGVKDKEGSPQHISLLFSRRAVTPISGIPNTEPFELTKRYVASITMEESDAKRLALNILKGLGVKSLDPEDQEIVSDDE</sequence>
<comment type="caution">
    <text evidence="1">The sequence shown here is derived from an EMBL/GenBank/DDBJ whole genome shotgun (WGS) entry which is preliminary data.</text>
</comment>
<evidence type="ECO:0000313" key="2">
    <source>
        <dbReference type="Proteomes" id="UP000814078"/>
    </source>
</evidence>
<dbReference type="Proteomes" id="UP000814078">
    <property type="component" value="Unassembled WGS sequence"/>
</dbReference>
<gene>
    <name evidence="1" type="ORF">GIW13_17060</name>
</gene>
<evidence type="ECO:0000313" key="1">
    <source>
        <dbReference type="EMBL" id="MCF5319997.1"/>
    </source>
</evidence>
<keyword evidence="2" id="KW-1185">Reference proteome</keyword>
<dbReference type="EMBL" id="WKCM01000028">
    <property type="protein sequence ID" value="MCF5319997.1"/>
    <property type="molecule type" value="Genomic_DNA"/>
</dbReference>
<reference evidence="1 2" key="1">
    <citation type="submission" date="2019-11" db="EMBL/GenBank/DDBJ databases">
        <title>Epiphytic Pseudomonas syringae from cherry orchards.</title>
        <authorList>
            <person name="Hulin M.T."/>
        </authorList>
    </citation>
    <scope>NUCLEOTIDE SEQUENCE [LARGE SCALE GENOMIC DNA]</scope>
    <source>
        <strain evidence="1 2">PA-5-11C</strain>
    </source>
</reference>
<organism evidence="1 2">
    <name type="scientific">Pseudomonas simiae</name>
    <dbReference type="NCBI Taxonomy" id="321846"/>
    <lineage>
        <taxon>Bacteria</taxon>
        <taxon>Pseudomonadati</taxon>
        <taxon>Pseudomonadota</taxon>
        <taxon>Gammaproteobacteria</taxon>
        <taxon>Pseudomonadales</taxon>
        <taxon>Pseudomonadaceae</taxon>
        <taxon>Pseudomonas</taxon>
    </lineage>
</organism>
<name>A0ABS9G4P1_9PSED</name>
<dbReference type="RefSeq" id="WP_236298064.1">
    <property type="nucleotide sequence ID" value="NZ_WKCH01000016.1"/>
</dbReference>